<gene>
    <name evidence="1" type="ORF">LCGC14_1475900</name>
</gene>
<accession>A0A0F9MCP7</accession>
<name>A0A0F9MCP7_9ZZZZ</name>
<proteinExistence type="predicted"/>
<protein>
    <submittedName>
        <fullName evidence="1">Uncharacterized protein</fullName>
    </submittedName>
</protein>
<evidence type="ECO:0000313" key="1">
    <source>
        <dbReference type="EMBL" id="KKM66967.1"/>
    </source>
</evidence>
<sequence>MIVEDKEINIWKGINEQIFESWIERLKDFKIKGESYFYSKYYSIFFDNIFKPLMRDFKKYKDKHKSCKIPEFWYWYSIKYLPFLKII</sequence>
<comment type="caution">
    <text evidence="1">The sequence shown here is derived from an EMBL/GenBank/DDBJ whole genome shotgun (WGS) entry which is preliminary data.</text>
</comment>
<organism evidence="1">
    <name type="scientific">marine sediment metagenome</name>
    <dbReference type="NCBI Taxonomy" id="412755"/>
    <lineage>
        <taxon>unclassified sequences</taxon>
        <taxon>metagenomes</taxon>
        <taxon>ecological metagenomes</taxon>
    </lineage>
</organism>
<dbReference type="AlphaFoldDB" id="A0A0F9MCP7"/>
<dbReference type="EMBL" id="LAZR01010432">
    <property type="protein sequence ID" value="KKM66967.1"/>
    <property type="molecule type" value="Genomic_DNA"/>
</dbReference>
<reference evidence="1" key="1">
    <citation type="journal article" date="2015" name="Nature">
        <title>Complex archaea that bridge the gap between prokaryotes and eukaryotes.</title>
        <authorList>
            <person name="Spang A."/>
            <person name="Saw J.H."/>
            <person name="Jorgensen S.L."/>
            <person name="Zaremba-Niedzwiedzka K."/>
            <person name="Martijn J."/>
            <person name="Lind A.E."/>
            <person name="van Eijk R."/>
            <person name="Schleper C."/>
            <person name="Guy L."/>
            <person name="Ettema T.J."/>
        </authorList>
    </citation>
    <scope>NUCLEOTIDE SEQUENCE</scope>
</reference>